<dbReference type="InterPro" id="IPR035924">
    <property type="entry name" value="FlaG-like_sf"/>
</dbReference>
<sequence length="123" mass="14189">MEVKSNQSVASEFIQRTKEFYPPESTAQGSKQISAANHVEEAQKIQKEASKDELVKQVDTLNDLVNHTFTNLKFQLHDDLDRYYVQVVDRQTDEVVREVPPEQFLDMISSMLEYAGLIIDKKI</sequence>
<dbReference type="Proteomes" id="UP001057753">
    <property type="component" value="Unassembled WGS sequence"/>
</dbReference>
<dbReference type="Gene3D" id="3.30.160.170">
    <property type="entry name" value="FlaG-like"/>
    <property type="match status" value="1"/>
</dbReference>
<gene>
    <name evidence="2" type="ORF">HXA33_00730</name>
</gene>
<reference evidence="2" key="1">
    <citation type="submission" date="2020-06" db="EMBL/GenBank/DDBJ databases">
        <title>Insight into the genomes of haloalkaliphilic bacilli from Kenyan soda lakes.</title>
        <authorList>
            <person name="Mwirichia R."/>
            <person name="Villamizar G.C."/>
            <person name="Poehlein A."/>
            <person name="Mugweru J."/>
            <person name="Kipnyargis A."/>
            <person name="Kiplimo D."/>
            <person name="Orwa P."/>
            <person name="Daniel R."/>
        </authorList>
    </citation>
    <scope>NUCLEOTIDE SEQUENCE</scope>
    <source>
        <strain evidence="2">B1096_S55</strain>
    </source>
</reference>
<dbReference type="PANTHER" id="PTHR37166">
    <property type="entry name" value="PROTEIN FLAG"/>
    <property type="match status" value="1"/>
</dbReference>
<evidence type="ECO:0000313" key="2">
    <source>
        <dbReference type="EMBL" id="MCR6095072.1"/>
    </source>
</evidence>
<evidence type="ECO:0000313" key="3">
    <source>
        <dbReference type="Proteomes" id="UP001057753"/>
    </source>
</evidence>
<comment type="caution">
    <text evidence="2">The sequence shown here is derived from an EMBL/GenBank/DDBJ whole genome shotgun (WGS) entry which is preliminary data.</text>
</comment>
<dbReference type="RefSeq" id="WP_257819728.1">
    <property type="nucleotide sequence ID" value="NZ_JABXYM010000001.1"/>
</dbReference>
<keyword evidence="2" id="KW-0282">Flagellum</keyword>
<dbReference type="InterPro" id="IPR005186">
    <property type="entry name" value="FlaG"/>
</dbReference>
<accession>A0A9Q4FXD0</accession>
<evidence type="ECO:0000256" key="1">
    <source>
        <dbReference type="SAM" id="MobiDB-lite"/>
    </source>
</evidence>
<keyword evidence="2" id="KW-0966">Cell projection</keyword>
<dbReference type="AlphaFoldDB" id="A0A9Q4FXD0"/>
<dbReference type="SUPFAM" id="SSF160214">
    <property type="entry name" value="FlaG-like"/>
    <property type="match status" value="1"/>
</dbReference>
<proteinExistence type="predicted"/>
<name>A0A9Q4FXD0_SALAG</name>
<keyword evidence="3" id="KW-1185">Reference proteome</keyword>
<feature type="region of interest" description="Disordered" evidence="1">
    <location>
        <begin position="15"/>
        <end position="35"/>
    </location>
</feature>
<feature type="compositionally biased region" description="Polar residues" evidence="1">
    <location>
        <begin position="25"/>
        <end position="35"/>
    </location>
</feature>
<dbReference type="EMBL" id="JABXYM010000001">
    <property type="protein sequence ID" value="MCR6095072.1"/>
    <property type="molecule type" value="Genomic_DNA"/>
</dbReference>
<keyword evidence="2" id="KW-0969">Cilium</keyword>
<protein>
    <submittedName>
        <fullName evidence="2">Flagellar protein FlaG</fullName>
    </submittedName>
</protein>
<organism evidence="2 3">
    <name type="scientific">Salipaludibacillus agaradhaerens</name>
    <name type="common">Bacillus agaradhaerens</name>
    <dbReference type="NCBI Taxonomy" id="76935"/>
    <lineage>
        <taxon>Bacteria</taxon>
        <taxon>Bacillati</taxon>
        <taxon>Bacillota</taxon>
        <taxon>Bacilli</taxon>
        <taxon>Bacillales</taxon>
        <taxon>Bacillaceae</taxon>
    </lineage>
</organism>
<dbReference type="PANTHER" id="PTHR37166:SF1">
    <property type="entry name" value="PROTEIN FLAG"/>
    <property type="match status" value="1"/>
</dbReference>
<dbReference type="Pfam" id="PF03646">
    <property type="entry name" value="FlaG"/>
    <property type="match status" value="1"/>
</dbReference>